<comment type="caution">
    <text evidence="1">The sequence shown here is derived from an EMBL/GenBank/DDBJ whole genome shotgun (WGS) entry which is preliminary data.</text>
</comment>
<accession>A0ACB9RVA1</accession>
<protein>
    <submittedName>
        <fullName evidence="1">Uncharacterized protein</fullName>
    </submittedName>
</protein>
<keyword evidence="2" id="KW-1185">Reference proteome</keyword>
<proteinExistence type="predicted"/>
<organism evidence="1 2">
    <name type="scientific">Melastoma candidum</name>
    <dbReference type="NCBI Taxonomy" id="119954"/>
    <lineage>
        <taxon>Eukaryota</taxon>
        <taxon>Viridiplantae</taxon>
        <taxon>Streptophyta</taxon>
        <taxon>Embryophyta</taxon>
        <taxon>Tracheophyta</taxon>
        <taxon>Spermatophyta</taxon>
        <taxon>Magnoliopsida</taxon>
        <taxon>eudicotyledons</taxon>
        <taxon>Gunneridae</taxon>
        <taxon>Pentapetalae</taxon>
        <taxon>rosids</taxon>
        <taxon>malvids</taxon>
        <taxon>Myrtales</taxon>
        <taxon>Melastomataceae</taxon>
        <taxon>Melastomatoideae</taxon>
        <taxon>Melastomateae</taxon>
        <taxon>Melastoma</taxon>
    </lineage>
</organism>
<dbReference type="EMBL" id="CM042882">
    <property type="protein sequence ID" value="KAI4382625.1"/>
    <property type="molecule type" value="Genomic_DNA"/>
</dbReference>
<evidence type="ECO:0000313" key="2">
    <source>
        <dbReference type="Proteomes" id="UP001057402"/>
    </source>
</evidence>
<gene>
    <name evidence="1" type="ORF">MLD38_008565</name>
</gene>
<sequence length="296" mass="32853">MEDCLMSHTQDPTMTKAGSAAADNDHVHVLAPPEMRTRVRASLPCGDSGHVSRPPGAPAERVKDLEGGGRGCVTASFGDLNIPIEDLPGSRQESYLLEEKITRVNLWAIGKPNAIRWNRSVSFDSSEVLVAAGAASGTIKLWDLEEAKSICSHPHWATDPIVYLWTSIPSANFSHPDLLDTNLKNLGHQEEGLLPHVQRPHSRVNAIRFYPDGRWVVSGGEDNTVKLWDLTAGKLLYDFKCMKVKVHCIDFHPHEFLLATDYRSVRCLTFNPDGRALLCGLHESLRVLTWEPIRVP</sequence>
<reference evidence="2" key="1">
    <citation type="journal article" date="2023" name="Front. Plant Sci.">
        <title>Chromosomal-level genome assembly of Melastoma candidum provides insights into trichome evolution.</title>
        <authorList>
            <person name="Zhong Y."/>
            <person name="Wu W."/>
            <person name="Sun C."/>
            <person name="Zou P."/>
            <person name="Liu Y."/>
            <person name="Dai S."/>
            <person name="Zhou R."/>
        </authorList>
    </citation>
    <scope>NUCLEOTIDE SEQUENCE [LARGE SCALE GENOMIC DNA]</scope>
</reference>
<dbReference type="Proteomes" id="UP001057402">
    <property type="component" value="Chromosome 3"/>
</dbReference>
<name>A0ACB9RVA1_9MYRT</name>
<evidence type="ECO:0000313" key="1">
    <source>
        <dbReference type="EMBL" id="KAI4382625.1"/>
    </source>
</evidence>